<dbReference type="PIRSF" id="PIRSF035875">
    <property type="entry name" value="RNase_BN"/>
    <property type="match status" value="1"/>
</dbReference>
<keyword evidence="3 6" id="KW-0812">Transmembrane</keyword>
<feature type="transmembrane region" description="Helical" evidence="6">
    <location>
        <begin position="44"/>
        <end position="67"/>
    </location>
</feature>
<feature type="transmembrane region" description="Helical" evidence="6">
    <location>
        <begin position="194"/>
        <end position="216"/>
    </location>
</feature>
<dbReference type="Proteomes" id="UP000276542">
    <property type="component" value="Unassembled WGS sequence"/>
</dbReference>
<evidence type="ECO:0000256" key="3">
    <source>
        <dbReference type="ARBA" id="ARBA00022692"/>
    </source>
</evidence>
<gene>
    <name evidence="7" type="ORF">D4739_10105</name>
</gene>
<feature type="transmembrane region" description="Helical" evidence="6">
    <location>
        <begin position="228"/>
        <end position="251"/>
    </location>
</feature>
<keyword evidence="2" id="KW-1003">Cell membrane</keyword>
<feature type="transmembrane region" description="Helical" evidence="6">
    <location>
        <begin position="156"/>
        <end position="179"/>
    </location>
</feature>
<dbReference type="EMBL" id="QYRP01000002">
    <property type="protein sequence ID" value="RJS46530.1"/>
    <property type="molecule type" value="Genomic_DNA"/>
</dbReference>
<proteinExistence type="predicted"/>
<evidence type="ECO:0000256" key="1">
    <source>
        <dbReference type="ARBA" id="ARBA00004651"/>
    </source>
</evidence>
<comment type="caution">
    <text evidence="7">The sequence shown here is derived from an EMBL/GenBank/DDBJ whole genome shotgun (WGS) entry which is preliminary data.</text>
</comment>
<name>A0A3A5HEW0_9ACTN</name>
<dbReference type="GO" id="GO:0005886">
    <property type="term" value="C:plasma membrane"/>
    <property type="evidence" value="ECO:0007669"/>
    <property type="project" value="UniProtKB-SubCell"/>
</dbReference>
<dbReference type="InterPro" id="IPR017039">
    <property type="entry name" value="Virul_fac_BrkB"/>
</dbReference>
<dbReference type="AlphaFoldDB" id="A0A3A5HEW0"/>
<evidence type="ECO:0000256" key="4">
    <source>
        <dbReference type="ARBA" id="ARBA00022989"/>
    </source>
</evidence>
<evidence type="ECO:0000256" key="6">
    <source>
        <dbReference type="SAM" id="Phobius"/>
    </source>
</evidence>
<comment type="subcellular location">
    <subcellularLocation>
        <location evidence="1">Cell membrane</location>
        <topology evidence="1">Multi-pass membrane protein</topology>
    </subcellularLocation>
</comment>
<keyword evidence="5 6" id="KW-0472">Membrane</keyword>
<evidence type="ECO:0000256" key="2">
    <source>
        <dbReference type="ARBA" id="ARBA00022475"/>
    </source>
</evidence>
<feature type="transmembrane region" description="Helical" evidence="6">
    <location>
        <begin position="107"/>
        <end position="127"/>
    </location>
</feature>
<sequence>MAGVKERLTGAIATARERVPVLDHTIRTVGHYSSVNGSLQAAGVTYAAFLSFFPILALGFAVVGYAARWLPDGADAEANLVAAIKSVFPGLIGDGPNEISLDTFRSAAPAILSIGLPLAVWSGLGWLSSMRTALLEVFALPSDAQPNWLFGKLRDVTALVALGGTLFLAVAVSGVVGALSERILGLVDLEEFDWVLASLVPLVGIAANAVLFFAMYQLLARPQLPRRSLWAAAAIGAVGFEVLKQLSAYLLKSTAQQPAFQAFGIALVLLVWINYFTQLVLYTAAWAQTSDDRKSD</sequence>
<reference evidence="8" key="1">
    <citation type="submission" date="2018-09" db="EMBL/GenBank/DDBJ databases">
        <authorList>
            <person name="Zhu H."/>
        </authorList>
    </citation>
    <scope>NUCLEOTIDE SEQUENCE [LARGE SCALE GENOMIC DNA]</scope>
    <source>
        <strain evidence="8">K1W22B-1</strain>
    </source>
</reference>
<dbReference type="PANTHER" id="PTHR30213">
    <property type="entry name" value="INNER MEMBRANE PROTEIN YHJD"/>
    <property type="match status" value="1"/>
</dbReference>
<accession>A0A3A5HEW0</accession>
<feature type="transmembrane region" description="Helical" evidence="6">
    <location>
        <begin position="263"/>
        <end position="287"/>
    </location>
</feature>
<evidence type="ECO:0000313" key="8">
    <source>
        <dbReference type="Proteomes" id="UP000276542"/>
    </source>
</evidence>
<evidence type="ECO:0000256" key="5">
    <source>
        <dbReference type="ARBA" id="ARBA00023136"/>
    </source>
</evidence>
<dbReference type="Pfam" id="PF03631">
    <property type="entry name" value="Virul_fac_BrkB"/>
    <property type="match status" value="1"/>
</dbReference>
<evidence type="ECO:0000313" key="7">
    <source>
        <dbReference type="EMBL" id="RJS46530.1"/>
    </source>
</evidence>
<dbReference type="PANTHER" id="PTHR30213:SF1">
    <property type="entry name" value="INNER MEMBRANE PROTEIN YHJD"/>
    <property type="match status" value="1"/>
</dbReference>
<organism evidence="7 8">
    <name type="scientific">Nocardioides cavernaquae</name>
    <dbReference type="NCBI Taxonomy" id="2321396"/>
    <lineage>
        <taxon>Bacteria</taxon>
        <taxon>Bacillati</taxon>
        <taxon>Actinomycetota</taxon>
        <taxon>Actinomycetes</taxon>
        <taxon>Propionibacteriales</taxon>
        <taxon>Nocardioidaceae</taxon>
        <taxon>Nocardioides</taxon>
    </lineage>
</organism>
<protein>
    <submittedName>
        <fullName evidence="7">YihY/virulence factor BrkB family protein</fullName>
    </submittedName>
</protein>
<keyword evidence="4 6" id="KW-1133">Transmembrane helix</keyword>
<keyword evidence="8" id="KW-1185">Reference proteome</keyword>